<sequence length="837" mass="84885">MALNIGELVAYLKMEKRDWDRTKVAAKQDLEDIGKEAEKSGQKVDRSTKDAAGKAEKNFNGMKFAGLTAGLPAAAAVGAAAVAGSVALMTAGFVAFGVATVAKSDAVQARMSVLSSQFKSDAATMSEPLQDDVVGAIDDVGAAWVRLRPMVTAAVQASAPQIRQLTGAATDLGENAMPGVLTAVRAAGPVFQGLRSFAAQAGQGISEFSSNASRGAQGAGDGLNILGGIVRTVEARLGSLFANLASGSAGPLRSLSVIVDEVTGGLVDLTSQGSGALGVLQGFSSAGSGLATVLHGVLTAVSALPPQVTQFVGGIGAAGMILSRFGVDAGASFKGLGDKIKAADGVGGKFKTTMSGLASGALSPATLATAGLGVALLLMGQDAERAAKAAATLDASQRSYTEALRASKGAIDDSVRASVAQDLAQKNINGNSKSLLDFAKQYGVALPQVTSAVMGEQDALDAVNRQLDAYAKANPDAATTVGALKAAIAAKGVAFRESTDATAAEASATNQSTEAQNKSREAVNALTQAIYSQQNAQLGYRGAVLNSKQALADYAKVSKDGKATEDDKARSLLGVEQAFAAQEQAAYQAAYANSQARDESGKVSDALKAQNRETINLANSWSGPLPASLQQSIAKMSVADLTASGLKVNVNNLGQAVVHLPNGKDIVLTSNAAAEEAKVAALRDRINELRNREITIAVNTFYGTSGRGSSLTGPAIARAEGGVVKPMAAGGVLGNALGGIRRLSPMSGALATVVPPNTWRVIGDNMRVPEAFIPLDRGSSRSQAILDQANAAMGRGDGVAVSGGGRAVVNIGTFNPPANASPADIAYELDWMARAGG</sequence>
<accession>A0A9Y2JIY3</accession>
<protein>
    <submittedName>
        <fullName evidence="1">Uncharacterized protein</fullName>
    </submittedName>
</protein>
<dbReference type="KEGG" id="amog:QRX60_35475"/>
<dbReference type="AlphaFoldDB" id="A0A9Y2JIY3"/>
<gene>
    <name evidence="1" type="ORF">QRX60_35475</name>
</gene>
<proteinExistence type="predicted"/>
<reference evidence="1 2" key="1">
    <citation type="submission" date="2023-06" db="EMBL/GenBank/DDBJ databases">
        <authorList>
            <person name="Oyuntsetseg B."/>
            <person name="Kim S.B."/>
        </authorList>
    </citation>
    <scope>NUCLEOTIDE SEQUENCE [LARGE SCALE GENOMIC DNA]</scope>
    <source>
        <strain evidence="1 2">4-36</strain>
    </source>
</reference>
<evidence type="ECO:0000313" key="1">
    <source>
        <dbReference type="EMBL" id="WIX99322.1"/>
    </source>
</evidence>
<organism evidence="1 2">
    <name type="scientific">Amycolatopsis mongoliensis</name>
    <dbReference type="NCBI Taxonomy" id="715475"/>
    <lineage>
        <taxon>Bacteria</taxon>
        <taxon>Bacillati</taxon>
        <taxon>Actinomycetota</taxon>
        <taxon>Actinomycetes</taxon>
        <taxon>Pseudonocardiales</taxon>
        <taxon>Pseudonocardiaceae</taxon>
        <taxon>Amycolatopsis</taxon>
    </lineage>
</organism>
<name>A0A9Y2JIY3_9PSEU</name>
<dbReference type="Proteomes" id="UP001239397">
    <property type="component" value="Chromosome"/>
</dbReference>
<keyword evidence="2" id="KW-1185">Reference proteome</keyword>
<dbReference type="RefSeq" id="WP_285995804.1">
    <property type="nucleotide sequence ID" value="NZ_CP127295.1"/>
</dbReference>
<dbReference type="EMBL" id="CP127295">
    <property type="protein sequence ID" value="WIX99322.1"/>
    <property type="molecule type" value="Genomic_DNA"/>
</dbReference>
<evidence type="ECO:0000313" key="2">
    <source>
        <dbReference type="Proteomes" id="UP001239397"/>
    </source>
</evidence>